<dbReference type="Proteomes" id="UP000494106">
    <property type="component" value="Unassembled WGS sequence"/>
</dbReference>
<accession>A0A8S1BHS1</accession>
<protein>
    <submittedName>
        <fullName evidence="1">Uncharacterized protein</fullName>
    </submittedName>
</protein>
<dbReference type="EMBL" id="CADEBC010000594">
    <property type="protein sequence ID" value="CAB3257886.1"/>
    <property type="molecule type" value="Genomic_DNA"/>
</dbReference>
<evidence type="ECO:0000313" key="1">
    <source>
        <dbReference type="EMBL" id="CAB3257886.1"/>
    </source>
</evidence>
<evidence type="ECO:0000313" key="2">
    <source>
        <dbReference type="Proteomes" id="UP000494106"/>
    </source>
</evidence>
<sequence>MTSSLLSRFRNTNEYVASPDTWLIPEDIPKDVYENLLDELPELREQFETNDKIRINDETEMDDSSRRFKFLPFIGHLGRIASSTRSYRYWKSTNGSVFNFTFPKDIYTTHPNVSETITNVTDDIAPKTSPFTSKLPSPSSSTIPAVDSNIAVPNITTFAARILTKTRSISSIWDGDVKIRCFWCGLNEIDIPRNPICHDAFQSLDWRVRFMARYFRAVCQEPYGRIPSYFDFDLEMRRKPFYQRRTNRYYYNNMGSKTQILSRHWIRGCFKRWLDVGTVYTQRGCRREWPVQIGNTFATHRFVKLELSLFNIRMDV</sequence>
<organism evidence="1 2">
    <name type="scientific">Arctia plantaginis</name>
    <name type="common">Wood tiger moth</name>
    <name type="synonym">Phalaena plantaginis</name>
    <dbReference type="NCBI Taxonomy" id="874455"/>
    <lineage>
        <taxon>Eukaryota</taxon>
        <taxon>Metazoa</taxon>
        <taxon>Ecdysozoa</taxon>
        <taxon>Arthropoda</taxon>
        <taxon>Hexapoda</taxon>
        <taxon>Insecta</taxon>
        <taxon>Pterygota</taxon>
        <taxon>Neoptera</taxon>
        <taxon>Endopterygota</taxon>
        <taxon>Lepidoptera</taxon>
        <taxon>Glossata</taxon>
        <taxon>Ditrysia</taxon>
        <taxon>Noctuoidea</taxon>
        <taxon>Erebidae</taxon>
        <taxon>Arctiinae</taxon>
        <taxon>Arctia</taxon>
    </lineage>
</organism>
<dbReference type="AlphaFoldDB" id="A0A8S1BHS1"/>
<reference evidence="1 2" key="1">
    <citation type="submission" date="2020-04" db="EMBL/GenBank/DDBJ databases">
        <authorList>
            <person name="Wallbank WR R."/>
            <person name="Pardo Diaz C."/>
            <person name="Kozak K."/>
            <person name="Martin S."/>
            <person name="Jiggins C."/>
            <person name="Moest M."/>
            <person name="Warren A I."/>
            <person name="Byers J.R.P. K."/>
            <person name="Montejo-Kovacevich G."/>
            <person name="Yen C E."/>
        </authorList>
    </citation>
    <scope>NUCLEOTIDE SEQUENCE [LARGE SCALE GENOMIC DNA]</scope>
</reference>
<name>A0A8S1BHS1_ARCPL</name>
<gene>
    <name evidence="1" type="ORF">APLA_LOCUS16237</name>
</gene>
<keyword evidence="2" id="KW-1185">Reference proteome</keyword>
<proteinExistence type="predicted"/>
<dbReference type="OrthoDB" id="7486254at2759"/>
<comment type="caution">
    <text evidence="1">The sequence shown here is derived from an EMBL/GenBank/DDBJ whole genome shotgun (WGS) entry which is preliminary data.</text>
</comment>